<dbReference type="STRING" id="1793963.AXI58_18230"/>
<keyword evidence="6" id="KW-1185">Reference proteome</keyword>
<evidence type="ECO:0000256" key="2">
    <source>
        <dbReference type="ARBA" id="ARBA00022777"/>
    </source>
</evidence>
<comment type="caution">
    <text evidence="5">The sequence shown here is derived from an EMBL/GenBank/DDBJ whole genome shotgun (WGS) entry which is preliminary data.</text>
</comment>
<evidence type="ECO:0000313" key="5">
    <source>
        <dbReference type="EMBL" id="KXZ17685.1"/>
    </source>
</evidence>
<dbReference type="Gene3D" id="3.40.1190.20">
    <property type="match status" value="1"/>
</dbReference>
<organism evidence="5 6">
    <name type="scientific">Bacillus nakamurai</name>
    <dbReference type="NCBI Taxonomy" id="1793963"/>
    <lineage>
        <taxon>Bacteria</taxon>
        <taxon>Bacillati</taxon>
        <taxon>Bacillota</taxon>
        <taxon>Bacilli</taxon>
        <taxon>Bacillales</taxon>
        <taxon>Bacillaceae</taxon>
        <taxon>Bacillus</taxon>
    </lineage>
</organism>
<keyword evidence="3" id="KW-1133">Transmembrane helix</keyword>
<reference evidence="6" key="1">
    <citation type="submission" date="2016-02" db="EMBL/GenBank/DDBJ databases">
        <authorList>
            <person name="Dunlap C."/>
        </authorList>
    </citation>
    <scope>NUCLEOTIDE SEQUENCE [LARGE SCALE GENOMIC DNA]</scope>
    <source>
        <strain evidence="6">NRRL B-41092</strain>
    </source>
</reference>
<keyword evidence="1" id="KW-0808">Transferase</keyword>
<proteinExistence type="predicted"/>
<accession>A0A150F5L0</accession>
<dbReference type="PROSITE" id="PS00584">
    <property type="entry name" value="PFKB_KINASES_2"/>
    <property type="match status" value="1"/>
</dbReference>
<evidence type="ECO:0000256" key="3">
    <source>
        <dbReference type="SAM" id="Phobius"/>
    </source>
</evidence>
<gene>
    <name evidence="5" type="ORF">AXI58_18230</name>
</gene>
<sequence>MLPEKTGSYRMEPDLNQTPAVKTAVKRRKWYIGETSVWLFLFIYLIAVADIIDTLGAGDSFIAGFLTGFFEHQDIRHALEEAARTAAKTCGVFGAFGYGHPYRPDGGKSSEKTRIL</sequence>
<dbReference type="EMBL" id="LSBA01000019">
    <property type="protein sequence ID" value="KXZ17685.1"/>
    <property type="molecule type" value="Genomic_DNA"/>
</dbReference>
<keyword evidence="3" id="KW-0812">Transmembrane</keyword>
<dbReference type="Proteomes" id="UP000075430">
    <property type="component" value="Unassembled WGS sequence"/>
</dbReference>
<keyword evidence="2" id="KW-0418">Kinase</keyword>
<dbReference type="AlphaFoldDB" id="A0A150F5L0"/>
<dbReference type="InterPro" id="IPR011611">
    <property type="entry name" value="PfkB_dom"/>
</dbReference>
<dbReference type="SUPFAM" id="SSF53613">
    <property type="entry name" value="Ribokinase-like"/>
    <property type="match status" value="1"/>
</dbReference>
<dbReference type="InterPro" id="IPR029056">
    <property type="entry name" value="Ribokinase-like"/>
</dbReference>
<dbReference type="GO" id="GO:0016301">
    <property type="term" value="F:kinase activity"/>
    <property type="evidence" value="ECO:0007669"/>
    <property type="project" value="UniProtKB-KW"/>
</dbReference>
<feature type="transmembrane region" description="Helical" evidence="3">
    <location>
        <begin position="31"/>
        <end position="52"/>
    </location>
</feature>
<protein>
    <recommendedName>
        <fullName evidence="4">Carbohydrate kinase PfkB domain-containing protein</fullName>
    </recommendedName>
</protein>
<evidence type="ECO:0000313" key="6">
    <source>
        <dbReference type="Proteomes" id="UP000075430"/>
    </source>
</evidence>
<evidence type="ECO:0000256" key="1">
    <source>
        <dbReference type="ARBA" id="ARBA00022679"/>
    </source>
</evidence>
<feature type="domain" description="Carbohydrate kinase PfkB" evidence="4">
    <location>
        <begin position="49"/>
        <end position="95"/>
    </location>
</feature>
<name>A0A150F5L0_9BACI</name>
<dbReference type="Pfam" id="PF00294">
    <property type="entry name" value="PfkB"/>
    <property type="match status" value="1"/>
</dbReference>
<keyword evidence="3" id="KW-0472">Membrane</keyword>
<evidence type="ECO:0000259" key="4">
    <source>
        <dbReference type="Pfam" id="PF00294"/>
    </source>
</evidence>
<dbReference type="InterPro" id="IPR002173">
    <property type="entry name" value="Carboh/pur_kinase_PfkB_CS"/>
</dbReference>